<dbReference type="PANTHER" id="PTHR38115:SF1">
    <property type="entry name" value="LIPOCALIN-LIKE DOMAIN-CONTAINING PROTEIN"/>
    <property type="match status" value="1"/>
</dbReference>
<sequence>MTASLSDTSIRNLSGTWVMDKSLSTHLATVFQLQGVGWVTRKAVAASSATLRISRESETESNGLSTEPAEWMVLEPALTGGLKGVPEKRSLAWTEVEHNDILFGRVIILSHYIDGEKISGGRV</sequence>
<proteinExistence type="predicted"/>
<accession>A0A5N7A845</accession>
<reference evidence="1 2" key="1">
    <citation type="submission" date="2019-04" db="EMBL/GenBank/DDBJ databases">
        <title>Friends and foes A comparative genomics studyof 23 Aspergillus species from section Flavi.</title>
        <authorList>
            <consortium name="DOE Joint Genome Institute"/>
            <person name="Kjaerbolling I."/>
            <person name="Vesth T."/>
            <person name="Frisvad J.C."/>
            <person name="Nybo J.L."/>
            <person name="Theobald S."/>
            <person name="Kildgaard S."/>
            <person name="Isbrandt T."/>
            <person name="Kuo A."/>
            <person name="Sato A."/>
            <person name="Lyhne E.K."/>
            <person name="Kogle M.E."/>
            <person name="Wiebenga A."/>
            <person name="Kun R.S."/>
            <person name="Lubbers R.J."/>
            <person name="Makela M.R."/>
            <person name="Barry K."/>
            <person name="Chovatia M."/>
            <person name="Clum A."/>
            <person name="Daum C."/>
            <person name="Haridas S."/>
            <person name="He G."/>
            <person name="LaButti K."/>
            <person name="Lipzen A."/>
            <person name="Mondo S."/>
            <person name="Riley R."/>
            <person name="Salamov A."/>
            <person name="Simmons B.A."/>
            <person name="Magnuson J.K."/>
            <person name="Henrissat B."/>
            <person name="Mortensen U.H."/>
            <person name="Larsen T.O."/>
            <person name="Devries R.P."/>
            <person name="Grigoriev I.V."/>
            <person name="Machida M."/>
            <person name="Baker S.E."/>
            <person name="Andersen M.R."/>
        </authorList>
    </citation>
    <scope>NUCLEOTIDE SEQUENCE [LARGE SCALE GENOMIC DNA]</scope>
    <source>
        <strain evidence="1 2">CBS 763.97</strain>
    </source>
</reference>
<dbReference type="InterPro" id="IPR053037">
    <property type="entry name" value="Pericyclase_pydY-like"/>
</dbReference>
<dbReference type="AlphaFoldDB" id="A0A5N7A845"/>
<dbReference type="PANTHER" id="PTHR38115">
    <property type="entry name" value="LIPOCALIN-LIKE DOMAIN-CONTAINING PROTEIN"/>
    <property type="match status" value="1"/>
</dbReference>
<evidence type="ECO:0000313" key="2">
    <source>
        <dbReference type="Proteomes" id="UP000326268"/>
    </source>
</evidence>
<organism evidence="1 2">
    <name type="scientific">Aspergillus caelatus</name>
    <dbReference type="NCBI Taxonomy" id="61420"/>
    <lineage>
        <taxon>Eukaryota</taxon>
        <taxon>Fungi</taxon>
        <taxon>Dikarya</taxon>
        <taxon>Ascomycota</taxon>
        <taxon>Pezizomycotina</taxon>
        <taxon>Eurotiomycetes</taxon>
        <taxon>Eurotiomycetidae</taxon>
        <taxon>Eurotiales</taxon>
        <taxon>Aspergillaceae</taxon>
        <taxon>Aspergillus</taxon>
        <taxon>Aspergillus subgen. Circumdati</taxon>
    </lineage>
</organism>
<dbReference type="OrthoDB" id="425354at2759"/>
<dbReference type="Proteomes" id="UP000326268">
    <property type="component" value="Unassembled WGS sequence"/>
</dbReference>
<name>A0A5N7A845_9EURO</name>
<evidence type="ECO:0008006" key="3">
    <source>
        <dbReference type="Google" id="ProtNLM"/>
    </source>
</evidence>
<dbReference type="RefSeq" id="XP_031929073.1">
    <property type="nucleotide sequence ID" value="XM_032072337.1"/>
</dbReference>
<dbReference type="GeneID" id="43656783"/>
<gene>
    <name evidence="1" type="ORF">BDV27DRAFT_156422</name>
</gene>
<protein>
    <recommendedName>
        <fullName evidence="3">Lipocalin-like domain-containing protein</fullName>
    </recommendedName>
</protein>
<dbReference type="EMBL" id="ML737621">
    <property type="protein sequence ID" value="KAE8365992.1"/>
    <property type="molecule type" value="Genomic_DNA"/>
</dbReference>
<keyword evidence="2" id="KW-1185">Reference proteome</keyword>
<evidence type="ECO:0000313" key="1">
    <source>
        <dbReference type="EMBL" id="KAE8365992.1"/>
    </source>
</evidence>